<comment type="subcellular location">
    <subcellularLocation>
        <location evidence="1">Cell membrane</location>
    </subcellularLocation>
</comment>
<evidence type="ECO:0000256" key="3">
    <source>
        <dbReference type="ARBA" id="ARBA00022676"/>
    </source>
</evidence>
<evidence type="ECO:0000313" key="12">
    <source>
        <dbReference type="Proteomes" id="UP000319865"/>
    </source>
</evidence>
<dbReference type="Gene3D" id="3.90.550.10">
    <property type="entry name" value="Spore Coat Polysaccharide Biosynthesis Protein SpsA, Chain A"/>
    <property type="match status" value="1"/>
</dbReference>
<evidence type="ECO:0000256" key="2">
    <source>
        <dbReference type="ARBA" id="ARBA00022475"/>
    </source>
</evidence>
<keyword evidence="2" id="KW-1003">Cell membrane</keyword>
<evidence type="ECO:0000256" key="6">
    <source>
        <dbReference type="ARBA" id="ARBA00037281"/>
    </source>
</evidence>
<dbReference type="AlphaFoldDB" id="A0A543P1F0"/>
<evidence type="ECO:0000256" key="9">
    <source>
        <dbReference type="ARBA" id="ARBA00040345"/>
    </source>
</evidence>
<proteinExistence type="inferred from homology"/>
<feature type="domain" description="Glycosyltransferase 2-like" evidence="10">
    <location>
        <begin position="16"/>
        <end position="138"/>
    </location>
</feature>
<keyword evidence="12" id="KW-1185">Reference proteome</keyword>
<evidence type="ECO:0000313" key="11">
    <source>
        <dbReference type="EMBL" id="TQN37936.1"/>
    </source>
</evidence>
<keyword evidence="5" id="KW-0472">Membrane</keyword>
<gene>
    <name evidence="11" type="ORF">FHU33_4609</name>
</gene>
<dbReference type="GO" id="GO:0016757">
    <property type="term" value="F:glycosyltransferase activity"/>
    <property type="evidence" value="ECO:0007669"/>
    <property type="project" value="UniProtKB-KW"/>
</dbReference>
<sequence>MWSNSTVTSVDRPRASVIIPAHQEEAVIERCLDALLDGAEPDEWDIVVVANGCTDSTSDRVRRYEGRVRLIELEVGSKTGALNAGDSAARSYPRIYADADVALSVDALRSVVDVLDDEGPLIASPRRELQLQNATFATRWYFSAWEALQRARGEIIGTGVYALNEAGRQRFGTFPDLIGDDRYVHSLFRAHERRLVEPPVKVWPAQHMSEVIAVRTRVAVGNLTATPSSPSVDRPSRRAQVHRMLSEPKAVLALPFYTIVTLIIRRRAKGRVRSGDMSWSRAERMPHDA</sequence>
<name>A0A543P1F0_9ACTN</name>
<evidence type="ECO:0000256" key="7">
    <source>
        <dbReference type="ARBA" id="ARBA00037904"/>
    </source>
</evidence>
<dbReference type="Pfam" id="PF00535">
    <property type="entry name" value="Glycos_transf_2"/>
    <property type="match status" value="1"/>
</dbReference>
<comment type="similarity">
    <text evidence="8">Belongs to the glycosyltransferase 2 family. CrtQ subfamily.</text>
</comment>
<reference evidence="11 12" key="1">
    <citation type="submission" date="2019-06" db="EMBL/GenBank/DDBJ databases">
        <title>Sequencing the genomes of 1000 actinobacteria strains.</title>
        <authorList>
            <person name="Klenk H.-P."/>
        </authorList>
    </citation>
    <scope>NUCLEOTIDE SEQUENCE [LARGE SCALE GENOMIC DNA]</scope>
    <source>
        <strain evidence="11 12">DSM 46837</strain>
    </source>
</reference>
<evidence type="ECO:0000256" key="1">
    <source>
        <dbReference type="ARBA" id="ARBA00004236"/>
    </source>
</evidence>
<dbReference type="Proteomes" id="UP000319865">
    <property type="component" value="Unassembled WGS sequence"/>
</dbReference>
<keyword evidence="4 11" id="KW-0808">Transferase</keyword>
<dbReference type="InterPro" id="IPR001173">
    <property type="entry name" value="Glyco_trans_2-like"/>
</dbReference>
<comment type="caution">
    <text evidence="11">The sequence shown here is derived from an EMBL/GenBank/DDBJ whole genome shotgun (WGS) entry which is preliminary data.</text>
</comment>
<evidence type="ECO:0000259" key="10">
    <source>
        <dbReference type="Pfam" id="PF00535"/>
    </source>
</evidence>
<evidence type="ECO:0000256" key="4">
    <source>
        <dbReference type="ARBA" id="ARBA00022679"/>
    </source>
</evidence>
<accession>A0A543P1F0</accession>
<protein>
    <recommendedName>
        <fullName evidence="9">4,4'-diaponeurosporenoate glycosyltransferase</fullName>
    </recommendedName>
</protein>
<dbReference type="InterPro" id="IPR029044">
    <property type="entry name" value="Nucleotide-diphossugar_trans"/>
</dbReference>
<comment type="pathway">
    <text evidence="7">Carotenoid biosynthesis; staphyloxanthin biosynthesis; staphyloxanthin from farnesyl diphosphate: step 4/5.</text>
</comment>
<dbReference type="PANTHER" id="PTHR43646:SF2">
    <property type="entry name" value="GLYCOSYLTRANSFERASE 2-LIKE DOMAIN-CONTAINING PROTEIN"/>
    <property type="match status" value="1"/>
</dbReference>
<comment type="function">
    <text evidence="6">Catalyzes the glycosylation of 4,4'-diaponeurosporenoate, i.e. the esterification of glucose at the C1'' position with the carboxyl group of 4,4'-diaponeurosporenic acid, to form glycosyl-4,4'-diaponeurosporenoate. This is a step in the biosynthesis of staphyloxanthin, an orange pigment present in most staphylococci strains.</text>
</comment>
<dbReference type="EMBL" id="VFQE01000002">
    <property type="protein sequence ID" value="TQN37936.1"/>
    <property type="molecule type" value="Genomic_DNA"/>
</dbReference>
<evidence type="ECO:0000256" key="8">
    <source>
        <dbReference type="ARBA" id="ARBA00038120"/>
    </source>
</evidence>
<evidence type="ECO:0000256" key="5">
    <source>
        <dbReference type="ARBA" id="ARBA00023136"/>
    </source>
</evidence>
<dbReference type="PANTHER" id="PTHR43646">
    <property type="entry name" value="GLYCOSYLTRANSFERASE"/>
    <property type="match status" value="1"/>
</dbReference>
<dbReference type="SUPFAM" id="SSF53448">
    <property type="entry name" value="Nucleotide-diphospho-sugar transferases"/>
    <property type="match status" value="1"/>
</dbReference>
<organism evidence="11 12">
    <name type="scientific">Blastococcus colisei</name>
    <dbReference type="NCBI Taxonomy" id="1564162"/>
    <lineage>
        <taxon>Bacteria</taxon>
        <taxon>Bacillati</taxon>
        <taxon>Actinomycetota</taxon>
        <taxon>Actinomycetes</taxon>
        <taxon>Geodermatophilales</taxon>
        <taxon>Geodermatophilaceae</taxon>
        <taxon>Blastococcus</taxon>
    </lineage>
</organism>
<keyword evidence="3" id="KW-0328">Glycosyltransferase</keyword>
<dbReference type="GO" id="GO:0005886">
    <property type="term" value="C:plasma membrane"/>
    <property type="evidence" value="ECO:0007669"/>
    <property type="project" value="UniProtKB-SubCell"/>
</dbReference>